<proteinExistence type="predicted"/>
<evidence type="ECO:0000313" key="2">
    <source>
        <dbReference type="Proteomes" id="UP000187203"/>
    </source>
</evidence>
<name>A0A1R3HKB2_9ROSI</name>
<reference evidence="2" key="1">
    <citation type="submission" date="2013-09" db="EMBL/GenBank/DDBJ databases">
        <title>Corchorus olitorius genome sequencing.</title>
        <authorList>
            <person name="Alam M."/>
            <person name="Haque M.S."/>
            <person name="Islam M.S."/>
            <person name="Emdad E.M."/>
            <person name="Islam M.M."/>
            <person name="Ahmed B."/>
            <person name="Halim A."/>
            <person name="Hossen Q.M.M."/>
            <person name="Hossain M.Z."/>
            <person name="Ahmed R."/>
            <person name="Khan M.M."/>
            <person name="Islam R."/>
            <person name="Rashid M.M."/>
            <person name="Khan S.A."/>
            <person name="Rahman M.S."/>
            <person name="Alam M."/>
            <person name="Yahiya A.S."/>
            <person name="Khan M.S."/>
            <person name="Azam M.S."/>
            <person name="Haque T."/>
            <person name="Lashkar M.Z.H."/>
            <person name="Akhand A.I."/>
            <person name="Morshed G."/>
            <person name="Roy S."/>
            <person name="Uddin K.S."/>
            <person name="Rabeya T."/>
            <person name="Hossain A.S."/>
            <person name="Chowdhury A."/>
            <person name="Snigdha A.R."/>
            <person name="Mortoza M.S."/>
            <person name="Matin S.A."/>
            <person name="Hoque S.M.E."/>
            <person name="Islam M.K."/>
            <person name="Roy D.K."/>
            <person name="Haider R."/>
            <person name="Moosa M.M."/>
            <person name="Elias S.M."/>
            <person name="Hasan A.M."/>
            <person name="Jahan S."/>
            <person name="Shafiuddin M."/>
            <person name="Mahmood N."/>
            <person name="Shommy N.S."/>
        </authorList>
    </citation>
    <scope>NUCLEOTIDE SEQUENCE [LARGE SCALE GENOMIC DNA]</scope>
    <source>
        <strain evidence="2">cv. O-4</strain>
    </source>
</reference>
<gene>
    <name evidence="1" type="ORF">COLO4_28535</name>
</gene>
<sequence length="54" mass="6175">MGCGLGSCPLPIERRDMKLTGSGDETNLHDPRAGSPREHFWRVCRFGFWKARNK</sequence>
<comment type="caution">
    <text evidence="1">The sequence shown here is derived from an EMBL/GenBank/DDBJ whole genome shotgun (WGS) entry which is preliminary data.</text>
</comment>
<protein>
    <submittedName>
        <fullName evidence="1">Uncharacterized protein</fullName>
    </submittedName>
</protein>
<keyword evidence="2" id="KW-1185">Reference proteome</keyword>
<dbReference type="Proteomes" id="UP000187203">
    <property type="component" value="Unassembled WGS sequence"/>
</dbReference>
<organism evidence="1 2">
    <name type="scientific">Corchorus olitorius</name>
    <dbReference type="NCBI Taxonomy" id="93759"/>
    <lineage>
        <taxon>Eukaryota</taxon>
        <taxon>Viridiplantae</taxon>
        <taxon>Streptophyta</taxon>
        <taxon>Embryophyta</taxon>
        <taxon>Tracheophyta</taxon>
        <taxon>Spermatophyta</taxon>
        <taxon>Magnoliopsida</taxon>
        <taxon>eudicotyledons</taxon>
        <taxon>Gunneridae</taxon>
        <taxon>Pentapetalae</taxon>
        <taxon>rosids</taxon>
        <taxon>malvids</taxon>
        <taxon>Malvales</taxon>
        <taxon>Malvaceae</taxon>
        <taxon>Grewioideae</taxon>
        <taxon>Apeibeae</taxon>
        <taxon>Corchorus</taxon>
    </lineage>
</organism>
<accession>A0A1R3HKB2</accession>
<dbReference type="EMBL" id="AWUE01019951">
    <property type="protein sequence ID" value="OMO70733.1"/>
    <property type="molecule type" value="Genomic_DNA"/>
</dbReference>
<dbReference type="AlphaFoldDB" id="A0A1R3HKB2"/>
<evidence type="ECO:0000313" key="1">
    <source>
        <dbReference type="EMBL" id="OMO70733.1"/>
    </source>
</evidence>